<evidence type="ECO:0000256" key="1">
    <source>
        <dbReference type="SAM" id="MobiDB-lite"/>
    </source>
</evidence>
<comment type="caution">
    <text evidence="2">The sequence shown here is derived from an EMBL/GenBank/DDBJ whole genome shotgun (WGS) entry which is preliminary data.</text>
</comment>
<evidence type="ECO:0000313" key="3">
    <source>
        <dbReference type="Proteomes" id="UP001497392"/>
    </source>
</evidence>
<name>A0ABP1GHT6_9CHLO</name>
<keyword evidence="3" id="KW-1185">Reference proteome</keyword>
<feature type="compositionally biased region" description="Basic residues" evidence="1">
    <location>
        <begin position="150"/>
        <end position="162"/>
    </location>
</feature>
<reference evidence="2 3" key="1">
    <citation type="submission" date="2024-06" db="EMBL/GenBank/DDBJ databases">
        <authorList>
            <person name="Kraege A."/>
            <person name="Thomma B."/>
        </authorList>
    </citation>
    <scope>NUCLEOTIDE SEQUENCE [LARGE SCALE GENOMIC DNA]</scope>
</reference>
<dbReference type="PANTHER" id="PTHR34131:SF3">
    <property type="entry name" value="(RAP ANNOTATION RELEASE2) GALACTOSE-BINDING LIKE DOMAIN CONTAINING PROTEIN"/>
    <property type="match status" value="1"/>
</dbReference>
<accession>A0ABP1GHT6</accession>
<sequence length="357" mass="37409">MKALERAVAVVNRIVLKSAVQPGKNQAVEGKAKGKWTKISAKAKGQTPVQEVRKPERSLARYLALPVEEYSLLDPSWITREPDSNVFCLSAPVRGITGVELEPKVWVTVDVDAEKGTVSFRSDRACTGDANMDARLQISFEGKLWQQPPKPRRASSRLRAGKVSKPAPQDLASSASGVSVTSADEGTSSRTSVLSDDSSEHSSSNGDSAAVLQQSRHDSEAGWNGSASAFAPQTPEGSNSSSDSTREYSFMASAANSAAPAAAQASGESSAVVGGSTLHANARVWASVRLGPPLNVVPGFLISYTGGLIATAVLQALTPSVLELLARDYTTWASGEQRAALLESADAAVPAAELVHP</sequence>
<gene>
    <name evidence="2" type="primary">g13245</name>
    <name evidence="2" type="ORF">VP750_LOCUS11744</name>
</gene>
<feature type="compositionally biased region" description="Low complexity" evidence="1">
    <location>
        <begin position="172"/>
        <end position="208"/>
    </location>
</feature>
<dbReference type="EMBL" id="CAXHTA020000021">
    <property type="protein sequence ID" value="CAL5229838.1"/>
    <property type="molecule type" value="Genomic_DNA"/>
</dbReference>
<feature type="region of interest" description="Disordered" evidence="1">
    <location>
        <begin position="141"/>
        <end position="246"/>
    </location>
</feature>
<dbReference type="Proteomes" id="UP001497392">
    <property type="component" value="Unassembled WGS sequence"/>
</dbReference>
<organism evidence="2 3">
    <name type="scientific">Coccomyxa viridis</name>
    <dbReference type="NCBI Taxonomy" id="1274662"/>
    <lineage>
        <taxon>Eukaryota</taxon>
        <taxon>Viridiplantae</taxon>
        <taxon>Chlorophyta</taxon>
        <taxon>core chlorophytes</taxon>
        <taxon>Trebouxiophyceae</taxon>
        <taxon>Trebouxiophyceae incertae sedis</taxon>
        <taxon>Coccomyxaceae</taxon>
        <taxon>Coccomyxa</taxon>
    </lineage>
</organism>
<protein>
    <submittedName>
        <fullName evidence="2">G13245 protein</fullName>
    </submittedName>
</protein>
<evidence type="ECO:0000313" key="2">
    <source>
        <dbReference type="EMBL" id="CAL5229838.1"/>
    </source>
</evidence>
<dbReference type="PANTHER" id="PTHR34131">
    <property type="entry name" value="(RAP ANNOTATION RELEASE2) GALACTOSE-BINDING LIKE DOMAIN CONTAINING PROTEIN"/>
    <property type="match status" value="1"/>
</dbReference>
<proteinExistence type="predicted"/>